<reference evidence="1" key="1">
    <citation type="submission" date="2020-09" db="EMBL/GenBank/DDBJ databases">
        <title>Genome-Enabled Discovery of Anthraquinone Biosynthesis in Senna tora.</title>
        <authorList>
            <person name="Kang S.-H."/>
            <person name="Pandey R.P."/>
            <person name="Lee C.-M."/>
            <person name="Sim J.-S."/>
            <person name="Jeong J.-T."/>
            <person name="Choi B.-S."/>
            <person name="Jung M."/>
            <person name="Ginzburg D."/>
            <person name="Zhao K."/>
            <person name="Won S.Y."/>
            <person name="Oh T.-J."/>
            <person name="Yu Y."/>
            <person name="Kim N.-H."/>
            <person name="Lee O.R."/>
            <person name="Lee T.-H."/>
            <person name="Bashyal P."/>
            <person name="Kim T.-S."/>
            <person name="Lee W.-H."/>
            <person name="Kawkins C."/>
            <person name="Kim C.-K."/>
            <person name="Kim J.S."/>
            <person name="Ahn B.O."/>
            <person name="Rhee S.Y."/>
            <person name="Sohng J.K."/>
        </authorList>
    </citation>
    <scope>NUCLEOTIDE SEQUENCE</scope>
    <source>
        <tissue evidence="1">Leaf</tissue>
    </source>
</reference>
<accession>A0A834U1N5</accession>
<keyword evidence="2" id="KW-1185">Reference proteome</keyword>
<evidence type="ECO:0000313" key="1">
    <source>
        <dbReference type="EMBL" id="KAF7827939.1"/>
    </source>
</evidence>
<proteinExistence type="predicted"/>
<evidence type="ECO:0000313" key="2">
    <source>
        <dbReference type="Proteomes" id="UP000634136"/>
    </source>
</evidence>
<sequence length="108" mass="12017">MDECLEATEKIAWMNLRICDKNRRFDEASTVLNNSSSTAGGTADSASTMDSVSLFSALKVDLREGAFEMDGFGGMKMVYQWVSWHLILKESISTSIFRNIPKGVKIDI</sequence>
<protein>
    <submittedName>
        <fullName evidence="1">Uncharacterized protein</fullName>
    </submittedName>
</protein>
<gene>
    <name evidence="1" type="ORF">G2W53_019103</name>
</gene>
<dbReference type="Proteomes" id="UP000634136">
    <property type="component" value="Unassembled WGS sequence"/>
</dbReference>
<organism evidence="1 2">
    <name type="scientific">Senna tora</name>
    <dbReference type="NCBI Taxonomy" id="362788"/>
    <lineage>
        <taxon>Eukaryota</taxon>
        <taxon>Viridiplantae</taxon>
        <taxon>Streptophyta</taxon>
        <taxon>Embryophyta</taxon>
        <taxon>Tracheophyta</taxon>
        <taxon>Spermatophyta</taxon>
        <taxon>Magnoliopsida</taxon>
        <taxon>eudicotyledons</taxon>
        <taxon>Gunneridae</taxon>
        <taxon>Pentapetalae</taxon>
        <taxon>rosids</taxon>
        <taxon>fabids</taxon>
        <taxon>Fabales</taxon>
        <taxon>Fabaceae</taxon>
        <taxon>Caesalpinioideae</taxon>
        <taxon>Cassia clade</taxon>
        <taxon>Senna</taxon>
    </lineage>
</organism>
<name>A0A834U1N5_9FABA</name>
<dbReference type="AlphaFoldDB" id="A0A834U1N5"/>
<dbReference type="EMBL" id="JAAIUW010000006">
    <property type="protein sequence ID" value="KAF7827939.1"/>
    <property type="molecule type" value="Genomic_DNA"/>
</dbReference>
<comment type="caution">
    <text evidence="1">The sequence shown here is derived from an EMBL/GenBank/DDBJ whole genome shotgun (WGS) entry which is preliminary data.</text>
</comment>